<evidence type="ECO:0000256" key="1">
    <source>
        <dbReference type="ARBA" id="ARBA00001966"/>
    </source>
</evidence>
<evidence type="ECO:0000256" key="6">
    <source>
        <dbReference type="ARBA" id="ARBA00023601"/>
    </source>
</evidence>
<keyword evidence="5" id="KW-0411">Iron-sulfur</keyword>
<evidence type="ECO:0000256" key="5">
    <source>
        <dbReference type="ARBA" id="ARBA00023014"/>
    </source>
</evidence>
<dbReference type="PANTHER" id="PTHR43273">
    <property type="entry name" value="ANAEROBIC SULFATASE-MATURATING ENZYME HOMOLOG ASLB-RELATED"/>
    <property type="match status" value="1"/>
</dbReference>
<dbReference type="PANTHER" id="PTHR43273:SF3">
    <property type="entry name" value="ANAEROBIC SULFATASE-MATURATING ENZYME HOMOLOG ASLB-RELATED"/>
    <property type="match status" value="1"/>
</dbReference>
<dbReference type="PROSITE" id="PS51918">
    <property type="entry name" value="RADICAL_SAM"/>
    <property type="match status" value="1"/>
</dbReference>
<dbReference type="GO" id="GO:0016491">
    <property type="term" value="F:oxidoreductase activity"/>
    <property type="evidence" value="ECO:0007669"/>
    <property type="project" value="InterPro"/>
</dbReference>
<evidence type="ECO:0000259" key="7">
    <source>
        <dbReference type="PROSITE" id="PS51918"/>
    </source>
</evidence>
<protein>
    <submittedName>
        <fullName evidence="8">Anaerobic sulfatase maturase</fullName>
    </submittedName>
</protein>
<proteinExistence type="inferred from homology"/>
<dbReference type="SFLD" id="SFLDG01386">
    <property type="entry name" value="main_SPASM_domain-containing"/>
    <property type="match status" value="1"/>
</dbReference>
<comment type="cofactor">
    <cofactor evidence="1">
        <name>[4Fe-4S] cluster</name>
        <dbReference type="ChEBI" id="CHEBI:49883"/>
    </cofactor>
</comment>
<keyword evidence="2" id="KW-0949">S-adenosyl-L-methionine</keyword>
<evidence type="ECO:0000313" key="8">
    <source>
        <dbReference type="EMBL" id="PIE35656.1"/>
    </source>
</evidence>
<dbReference type="EMBL" id="PDSK01000037">
    <property type="protein sequence ID" value="PIE35656.1"/>
    <property type="molecule type" value="Genomic_DNA"/>
</dbReference>
<evidence type="ECO:0000313" key="9">
    <source>
        <dbReference type="Proteomes" id="UP000230821"/>
    </source>
</evidence>
<dbReference type="Pfam" id="PF13186">
    <property type="entry name" value="SPASM"/>
    <property type="match status" value="1"/>
</dbReference>
<reference evidence="8 9" key="1">
    <citation type="submission" date="2017-10" db="EMBL/GenBank/DDBJ databases">
        <title>Novel microbial diversity and functional potential in the marine mammal oral microbiome.</title>
        <authorList>
            <person name="Dudek N.K."/>
            <person name="Sun C.L."/>
            <person name="Burstein D."/>
            <person name="Kantor R.S."/>
            <person name="Aliaga Goltsman D.S."/>
            <person name="Bik E.M."/>
            <person name="Thomas B.C."/>
            <person name="Banfield J.F."/>
            <person name="Relman D.A."/>
        </authorList>
    </citation>
    <scope>NUCLEOTIDE SEQUENCE [LARGE SCALE GENOMIC DNA]</scope>
    <source>
        <strain evidence="8">DOLJORAL78_47_16</strain>
    </source>
</reference>
<dbReference type="SFLD" id="SFLDS00029">
    <property type="entry name" value="Radical_SAM"/>
    <property type="match status" value="1"/>
</dbReference>
<dbReference type="AlphaFoldDB" id="A0A2G6KJ02"/>
<dbReference type="GO" id="GO:0046872">
    <property type="term" value="F:metal ion binding"/>
    <property type="evidence" value="ECO:0007669"/>
    <property type="project" value="UniProtKB-KW"/>
</dbReference>
<dbReference type="SUPFAM" id="SSF102114">
    <property type="entry name" value="Radical SAM enzymes"/>
    <property type="match status" value="1"/>
</dbReference>
<evidence type="ECO:0000256" key="4">
    <source>
        <dbReference type="ARBA" id="ARBA00023004"/>
    </source>
</evidence>
<dbReference type="SFLD" id="SFLDG01384">
    <property type="entry name" value="thioether_bond_formation_requi"/>
    <property type="match status" value="1"/>
</dbReference>
<feature type="domain" description="Radical SAM core" evidence="7">
    <location>
        <begin position="1"/>
        <end position="226"/>
    </location>
</feature>
<dbReference type="Pfam" id="PF04055">
    <property type="entry name" value="Radical_SAM"/>
    <property type="match status" value="1"/>
</dbReference>
<dbReference type="SFLD" id="SFLDG01067">
    <property type="entry name" value="SPASM/twitch_domain_containing"/>
    <property type="match status" value="1"/>
</dbReference>
<dbReference type="SFLD" id="SFLDF00285">
    <property type="entry name" value="anaerobic_Ser-type_sulfatase-m"/>
    <property type="match status" value="1"/>
</dbReference>
<sequence>MRPFTLLVKPASADCNLRCEYCFYLEKCGLYPDSSRHRMSDEVLEQIVKSYMATRQPIYSIGWQGGEPTLMGLEFFQKVVGFQKQYGRPGARVGNGLQTNATLIDDEMAQFFHDYHFLVGCSLDGPAELHDRYRLTAGGKSTHADVLCGIETLERHKVEYNILMLVSQANVAHAKEVYRYLVQQGFLFHQYIPCVEFDENGELLPFAITGEEWGNFLCELFDEWYAGDTKKVSVRHFDSILVKMLDGQANVCALGRNCCQYFVVEHNGDVYPCDFFVEEPLKLGNVMENSWEEMQQSATYLKFGAQKPQWNPLCDQCEFLELCAGDCLKHRIYAGKPPQNLSKLCAGWKYFLQHTRGRFGKLAERVQKMRMREARAYRQQAQQQRQPPKTVQVGRNDPCPCGSGKKYKKCCGA</sequence>
<comment type="similarity">
    <text evidence="6">Belongs to the radical SAM superfamily. Anaerobic sulfatase-maturating enzyme family.</text>
</comment>
<dbReference type="GO" id="GO:0051536">
    <property type="term" value="F:iron-sulfur cluster binding"/>
    <property type="evidence" value="ECO:0007669"/>
    <property type="project" value="UniProtKB-KW"/>
</dbReference>
<dbReference type="InterPro" id="IPR058240">
    <property type="entry name" value="rSAM_sf"/>
</dbReference>
<dbReference type="InterPro" id="IPR023867">
    <property type="entry name" value="Sulphatase_maturase_rSAM"/>
</dbReference>
<dbReference type="SUPFAM" id="SSF103642">
    <property type="entry name" value="Sec-C motif"/>
    <property type="match status" value="1"/>
</dbReference>
<gene>
    <name evidence="8" type="ORF">CSA56_03410</name>
</gene>
<organism evidence="8 9">
    <name type="scientific">candidate division KSB3 bacterium</name>
    <dbReference type="NCBI Taxonomy" id="2044937"/>
    <lineage>
        <taxon>Bacteria</taxon>
        <taxon>candidate division KSB3</taxon>
    </lineage>
</organism>
<dbReference type="InterPro" id="IPR004027">
    <property type="entry name" value="SEC_C_motif"/>
</dbReference>
<dbReference type="NCBIfam" id="TIGR03942">
    <property type="entry name" value="sulfatase_rSAM"/>
    <property type="match status" value="1"/>
</dbReference>
<keyword evidence="4" id="KW-0408">Iron</keyword>
<dbReference type="InterPro" id="IPR013785">
    <property type="entry name" value="Aldolase_TIM"/>
</dbReference>
<dbReference type="InterPro" id="IPR034491">
    <property type="entry name" value="Anaerob_Ser_sulfatase-maturase"/>
</dbReference>
<evidence type="ECO:0000256" key="3">
    <source>
        <dbReference type="ARBA" id="ARBA00022723"/>
    </source>
</evidence>
<dbReference type="SFLD" id="SFLDG01072">
    <property type="entry name" value="dehydrogenase_like"/>
    <property type="match status" value="1"/>
</dbReference>
<dbReference type="NCBIfam" id="TIGR04085">
    <property type="entry name" value="rSAM_more_4Fe4S"/>
    <property type="match status" value="1"/>
</dbReference>
<comment type="caution">
    <text evidence="8">The sequence shown here is derived from an EMBL/GenBank/DDBJ whole genome shotgun (WGS) entry which is preliminary data.</text>
</comment>
<dbReference type="CDD" id="cd01335">
    <property type="entry name" value="Radical_SAM"/>
    <property type="match status" value="1"/>
</dbReference>
<keyword evidence="3" id="KW-0479">Metal-binding</keyword>
<evidence type="ECO:0000256" key="2">
    <source>
        <dbReference type="ARBA" id="ARBA00022691"/>
    </source>
</evidence>
<dbReference type="Pfam" id="PF02810">
    <property type="entry name" value="SEC-C"/>
    <property type="match status" value="1"/>
</dbReference>
<name>A0A2G6KJ02_9BACT</name>
<dbReference type="InterPro" id="IPR023885">
    <property type="entry name" value="4Fe4S-binding_SPASM_dom"/>
</dbReference>
<dbReference type="InterPro" id="IPR007197">
    <property type="entry name" value="rSAM"/>
</dbReference>
<accession>A0A2G6KJ02</accession>
<dbReference type="Proteomes" id="UP000230821">
    <property type="component" value="Unassembled WGS sequence"/>
</dbReference>
<dbReference type="Gene3D" id="3.20.20.70">
    <property type="entry name" value="Aldolase class I"/>
    <property type="match status" value="1"/>
</dbReference>